<dbReference type="Gene3D" id="3.30.465.10">
    <property type="match status" value="1"/>
</dbReference>
<dbReference type="InterPro" id="IPR006094">
    <property type="entry name" value="Oxid_FAD_bind_N"/>
</dbReference>
<dbReference type="PANTHER" id="PTHR32448">
    <property type="entry name" value="OS08G0158400 PROTEIN"/>
    <property type="match status" value="1"/>
</dbReference>
<dbReference type="InterPro" id="IPR012951">
    <property type="entry name" value="BBE"/>
</dbReference>
<dbReference type="InterPro" id="IPR016169">
    <property type="entry name" value="FAD-bd_PCMH_sub2"/>
</dbReference>
<organism evidence="8 9">
    <name type="scientific">Linum trigynum</name>
    <dbReference type="NCBI Taxonomy" id="586398"/>
    <lineage>
        <taxon>Eukaryota</taxon>
        <taxon>Viridiplantae</taxon>
        <taxon>Streptophyta</taxon>
        <taxon>Embryophyta</taxon>
        <taxon>Tracheophyta</taxon>
        <taxon>Spermatophyta</taxon>
        <taxon>Magnoliopsida</taxon>
        <taxon>eudicotyledons</taxon>
        <taxon>Gunneridae</taxon>
        <taxon>Pentapetalae</taxon>
        <taxon>rosids</taxon>
        <taxon>fabids</taxon>
        <taxon>Malpighiales</taxon>
        <taxon>Linaceae</taxon>
        <taxon>Linum</taxon>
    </lineage>
</organism>
<dbReference type="Proteomes" id="UP001497516">
    <property type="component" value="Chromosome 7"/>
</dbReference>
<dbReference type="GO" id="GO:0016491">
    <property type="term" value="F:oxidoreductase activity"/>
    <property type="evidence" value="ECO:0007669"/>
    <property type="project" value="InterPro"/>
</dbReference>
<keyword evidence="4" id="KW-0732">Signal</keyword>
<evidence type="ECO:0000256" key="3">
    <source>
        <dbReference type="ARBA" id="ARBA00022630"/>
    </source>
</evidence>
<keyword evidence="9" id="KW-1185">Reference proteome</keyword>
<keyword evidence="6" id="KW-0325">Glycoprotein</keyword>
<evidence type="ECO:0000256" key="4">
    <source>
        <dbReference type="ARBA" id="ARBA00022729"/>
    </source>
</evidence>
<dbReference type="Pfam" id="PF08031">
    <property type="entry name" value="BBE"/>
    <property type="match status" value="1"/>
</dbReference>
<accession>A0AAV2FZF6</accession>
<evidence type="ECO:0000256" key="1">
    <source>
        <dbReference type="ARBA" id="ARBA00001974"/>
    </source>
</evidence>
<dbReference type="Gene3D" id="3.40.462.20">
    <property type="match status" value="1"/>
</dbReference>
<evidence type="ECO:0000256" key="6">
    <source>
        <dbReference type="ARBA" id="ARBA00023180"/>
    </source>
</evidence>
<keyword evidence="5" id="KW-0274">FAD</keyword>
<evidence type="ECO:0000259" key="7">
    <source>
        <dbReference type="PROSITE" id="PS51387"/>
    </source>
</evidence>
<comment type="similarity">
    <text evidence="2">Belongs to the oxygen-dependent FAD-linked oxidoreductase family.</text>
</comment>
<sequence length="553" mass="61570">MDFLPYSGLLPTLYLIFLLSSSTWIVSSAFGVHSDLLLCLHSRYTTTTSTSMPDLIHTPLSASYPSVFQFSIRNSRFNDTSASRKPIAIITPNTVSQVQSAVLCSRLLHLHVRVRSGGHDFEGMSYVSSAPSQPFLLIDLINLRNVTVDVPTKSAWVQAGAVLGEVYHSIASASETLAFPAGICPSVGVGGQISGGGYGMMLRKYGMAADNILDAHLVDAEGRVLDRAAMGEDVFWAIRGGGGNTYGIIVSWKLKLVPVPARLTGFTISKTSERNVTKVVDRYQHVADKLPDELMITLMLNRIRSTASQGQTTIEAVFQGLYLGETETLLTVMKQSFPELELTQEECTEMSWIESALYFAGYPNNTSYHELLNSRSSSPVQFDKVKAKSDYVQRMLPAKALQGIWKRFYQVELGPPLMQIFPHGGEMSRISDSSIPYPHRSGIIFKIQYYAVWSGEGKEVEKRQLDWIKGLYKFMTPYVSNNPRGAYPNSRDLDLGMNDPTGNTGYEQARVWGEQYFKHNFERLARVKAAIDPSNFFRNEQSVPPFVRMTGRV</sequence>
<evidence type="ECO:0000256" key="2">
    <source>
        <dbReference type="ARBA" id="ARBA00005466"/>
    </source>
</evidence>
<evidence type="ECO:0000313" key="8">
    <source>
        <dbReference type="EMBL" id="CAL1402770.1"/>
    </source>
</evidence>
<dbReference type="InterPro" id="IPR016166">
    <property type="entry name" value="FAD-bd_PCMH"/>
</dbReference>
<gene>
    <name evidence="8" type="ORF">LTRI10_LOCUS42747</name>
</gene>
<dbReference type="InterPro" id="IPR016167">
    <property type="entry name" value="FAD-bd_PCMH_sub1"/>
</dbReference>
<proteinExistence type="inferred from homology"/>
<dbReference type="SUPFAM" id="SSF56176">
    <property type="entry name" value="FAD-binding/transporter-associated domain-like"/>
    <property type="match status" value="1"/>
</dbReference>
<dbReference type="Pfam" id="PF01565">
    <property type="entry name" value="FAD_binding_4"/>
    <property type="match status" value="1"/>
</dbReference>
<dbReference type="AlphaFoldDB" id="A0AAV2FZF6"/>
<dbReference type="EMBL" id="OZ034820">
    <property type="protein sequence ID" value="CAL1402770.1"/>
    <property type="molecule type" value="Genomic_DNA"/>
</dbReference>
<dbReference type="InterPro" id="IPR036318">
    <property type="entry name" value="FAD-bd_PCMH-like_sf"/>
</dbReference>
<comment type="cofactor">
    <cofactor evidence="1">
        <name>FAD</name>
        <dbReference type="ChEBI" id="CHEBI:57692"/>
    </cofactor>
</comment>
<protein>
    <recommendedName>
        <fullName evidence="7">FAD-binding PCMH-type domain-containing protein</fullName>
    </recommendedName>
</protein>
<keyword evidence="3" id="KW-0285">Flavoprotein</keyword>
<evidence type="ECO:0000256" key="5">
    <source>
        <dbReference type="ARBA" id="ARBA00022827"/>
    </source>
</evidence>
<feature type="domain" description="FAD-binding PCMH-type" evidence="7">
    <location>
        <begin position="82"/>
        <end position="259"/>
    </location>
</feature>
<evidence type="ECO:0000313" key="9">
    <source>
        <dbReference type="Proteomes" id="UP001497516"/>
    </source>
</evidence>
<dbReference type="Gene3D" id="3.30.43.10">
    <property type="entry name" value="Uridine Diphospho-n-acetylenolpyruvylglucosamine Reductase, domain 2"/>
    <property type="match status" value="1"/>
</dbReference>
<reference evidence="8 9" key="1">
    <citation type="submission" date="2024-04" db="EMBL/GenBank/DDBJ databases">
        <authorList>
            <person name="Fracassetti M."/>
        </authorList>
    </citation>
    <scope>NUCLEOTIDE SEQUENCE [LARGE SCALE GENOMIC DNA]</scope>
</reference>
<dbReference type="GO" id="GO:0071949">
    <property type="term" value="F:FAD binding"/>
    <property type="evidence" value="ECO:0007669"/>
    <property type="project" value="InterPro"/>
</dbReference>
<dbReference type="PROSITE" id="PS51387">
    <property type="entry name" value="FAD_PCMH"/>
    <property type="match status" value="1"/>
</dbReference>
<name>A0AAV2FZF6_9ROSI</name>